<proteinExistence type="inferred from homology"/>
<keyword evidence="3" id="KW-0169">Cobalamin biosynthesis</keyword>
<dbReference type="GO" id="GO:0016993">
    <property type="term" value="F:precorrin-8X methylmutase activity"/>
    <property type="evidence" value="ECO:0007669"/>
    <property type="project" value="InterPro"/>
</dbReference>
<accession>A0AA35TLS1</accession>
<name>A0AA35TLS1_GEOBA</name>
<dbReference type="InterPro" id="IPR003722">
    <property type="entry name" value="Cbl_synth_CobH/CbiC"/>
</dbReference>
<evidence type="ECO:0000313" key="6">
    <source>
        <dbReference type="EMBL" id="CAI8049357.1"/>
    </source>
</evidence>
<dbReference type="Pfam" id="PF02570">
    <property type="entry name" value="CbiC"/>
    <property type="match status" value="1"/>
</dbReference>
<dbReference type="Gene3D" id="3.40.50.10230">
    <property type="entry name" value="Cobalamin biosynthesis CobH/CbiC, precorrin-8X methylmutase"/>
    <property type="match status" value="1"/>
</dbReference>
<protein>
    <submittedName>
        <fullName evidence="6">Cobalt-precorrin-8 methylmutase</fullName>
    </submittedName>
</protein>
<evidence type="ECO:0000259" key="5">
    <source>
        <dbReference type="Pfam" id="PF02570"/>
    </source>
</evidence>
<evidence type="ECO:0000256" key="4">
    <source>
        <dbReference type="ARBA" id="ARBA00023235"/>
    </source>
</evidence>
<evidence type="ECO:0000256" key="1">
    <source>
        <dbReference type="ARBA" id="ARBA00004953"/>
    </source>
</evidence>
<evidence type="ECO:0000313" key="7">
    <source>
        <dbReference type="Proteomes" id="UP001174909"/>
    </source>
</evidence>
<dbReference type="SUPFAM" id="SSF63965">
    <property type="entry name" value="Precorrin-8X methylmutase CbiC/CobH"/>
    <property type="match status" value="1"/>
</dbReference>
<feature type="domain" description="Cobalamin biosynthesis precorrin-8X methylmutase CobH/CbiC" evidence="5">
    <location>
        <begin position="28"/>
        <end position="174"/>
    </location>
</feature>
<sequence length="181" mass="18535">MSGMCLGASYAQRASRRLWTLCASANLRLSAGIAALRDGATIVTDVRMVEVGTSKALLRRAGNPITTMIDAPSVAERAKREGITRSAAAIRELTPQIDGAVVAVGNAPTALLALLDSVDEGKAQPALIIGMPVGFVACAEAKDELAKRAAAHITILGNRGGSSAAAATLNALLALSMEDIL</sequence>
<gene>
    <name evidence="6" type="ORF">GBAR_LOCUS27186</name>
</gene>
<evidence type="ECO:0000256" key="3">
    <source>
        <dbReference type="ARBA" id="ARBA00022573"/>
    </source>
</evidence>
<comment type="similarity">
    <text evidence="2">Belongs to the CobH/CbiC family.</text>
</comment>
<keyword evidence="4" id="KW-0413">Isomerase</keyword>
<dbReference type="InterPro" id="IPR036588">
    <property type="entry name" value="CobH/CbiC_sf"/>
</dbReference>
<organism evidence="6 7">
    <name type="scientific">Geodia barretti</name>
    <name type="common">Barrett's horny sponge</name>
    <dbReference type="NCBI Taxonomy" id="519541"/>
    <lineage>
        <taxon>Eukaryota</taxon>
        <taxon>Metazoa</taxon>
        <taxon>Porifera</taxon>
        <taxon>Demospongiae</taxon>
        <taxon>Heteroscleromorpha</taxon>
        <taxon>Tetractinellida</taxon>
        <taxon>Astrophorina</taxon>
        <taxon>Geodiidae</taxon>
        <taxon>Geodia</taxon>
    </lineage>
</organism>
<dbReference type="EMBL" id="CASHTH010003785">
    <property type="protein sequence ID" value="CAI8049357.1"/>
    <property type="molecule type" value="Genomic_DNA"/>
</dbReference>
<evidence type="ECO:0000256" key="2">
    <source>
        <dbReference type="ARBA" id="ARBA00009774"/>
    </source>
</evidence>
<dbReference type="Proteomes" id="UP001174909">
    <property type="component" value="Unassembled WGS sequence"/>
</dbReference>
<dbReference type="AlphaFoldDB" id="A0AA35TLS1"/>
<reference evidence="6" key="1">
    <citation type="submission" date="2023-03" db="EMBL/GenBank/DDBJ databases">
        <authorList>
            <person name="Steffen K."/>
            <person name="Cardenas P."/>
        </authorList>
    </citation>
    <scope>NUCLEOTIDE SEQUENCE</scope>
</reference>
<dbReference type="PANTHER" id="PTHR43588:SF1">
    <property type="entry name" value="COBALT-PRECORRIN-8 METHYLMUTASE"/>
    <property type="match status" value="1"/>
</dbReference>
<dbReference type="PANTHER" id="PTHR43588">
    <property type="entry name" value="COBALT-PRECORRIN-8 METHYLMUTASE"/>
    <property type="match status" value="1"/>
</dbReference>
<comment type="caution">
    <text evidence="6">The sequence shown here is derived from an EMBL/GenBank/DDBJ whole genome shotgun (WGS) entry which is preliminary data.</text>
</comment>
<keyword evidence="7" id="KW-1185">Reference proteome</keyword>
<comment type="pathway">
    <text evidence="1">Cofactor biosynthesis; adenosylcobalamin biosynthesis.</text>
</comment>